<protein>
    <submittedName>
        <fullName evidence="1">Uncharacterized protein</fullName>
    </submittedName>
</protein>
<name>A0ABX6TA68_9SPHN</name>
<gene>
    <name evidence="1" type="ORF">H9L14_03370</name>
</gene>
<reference evidence="1 2" key="1">
    <citation type="submission" date="2020-08" db="EMBL/GenBank/DDBJ databases">
        <title>Genome sequence of Sphingomonas sediminicola KACC 15039T.</title>
        <authorList>
            <person name="Hyun D.-W."/>
            <person name="Bae J.-W."/>
        </authorList>
    </citation>
    <scope>NUCLEOTIDE SEQUENCE [LARGE SCALE GENOMIC DNA]</scope>
    <source>
        <strain evidence="1 2">KACC 15039</strain>
    </source>
</reference>
<sequence>MSGLARYGRVRVAPGGRGTLNEAAAGWHCRRPGVRRVGRRCEASALRDPVFLNIGFVCQWQESCIEKQQRAMKRSLGFVKKNKPPAWKVQFCNRRASFRRTGRIDWISYYNCISNRSLGQASAGGRRTAR</sequence>
<dbReference type="EMBL" id="CP060782">
    <property type="protein sequence ID" value="QNP46274.1"/>
    <property type="molecule type" value="Genomic_DNA"/>
</dbReference>
<proteinExistence type="predicted"/>
<keyword evidence="2" id="KW-1185">Reference proteome</keyword>
<accession>A0ABX6TA68</accession>
<dbReference type="Proteomes" id="UP000516105">
    <property type="component" value="Chromosome"/>
</dbReference>
<dbReference type="RefSeq" id="WP_187709227.1">
    <property type="nucleotide sequence ID" value="NZ_CP060782.1"/>
</dbReference>
<evidence type="ECO:0000313" key="1">
    <source>
        <dbReference type="EMBL" id="QNP46274.1"/>
    </source>
</evidence>
<evidence type="ECO:0000313" key="2">
    <source>
        <dbReference type="Proteomes" id="UP000516105"/>
    </source>
</evidence>
<organism evidence="1 2">
    <name type="scientific">Sphingomonas sediminicola</name>
    <dbReference type="NCBI Taxonomy" id="386874"/>
    <lineage>
        <taxon>Bacteria</taxon>
        <taxon>Pseudomonadati</taxon>
        <taxon>Pseudomonadota</taxon>
        <taxon>Alphaproteobacteria</taxon>
        <taxon>Sphingomonadales</taxon>
        <taxon>Sphingomonadaceae</taxon>
        <taxon>Sphingomonas</taxon>
    </lineage>
</organism>